<name>A0AAV4K8Q3_9DEIO</name>
<evidence type="ECO:0000313" key="1">
    <source>
        <dbReference type="EMBL" id="GGI87459.1"/>
    </source>
</evidence>
<dbReference type="Proteomes" id="UP000652720">
    <property type="component" value="Unassembled WGS sequence"/>
</dbReference>
<sequence>MKWLSLALLLLTGCTNPNLSKLQGRTLWTAEGCAYFVKSGGPNYNSAMIYRAPDSDKATCQEAPQ</sequence>
<reference evidence="1" key="4">
    <citation type="submission" date="2023-08" db="EMBL/GenBank/DDBJ databases">
        <authorList>
            <person name="Sun Q."/>
            <person name="Zhou Y."/>
        </authorList>
    </citation>
    <scope>NUCLEOTIDE SEQUENCE</scope>
    <source>
        <strain evidence="2">CGMCC 1.8884</strain>
        <strain evidence="1">CGMCC 1.8885</strain>
    </source>
</reference>
<evidence type="ECO:0000313" key="4">
    <source>
        <dbReference type="Proteomes" id="UP000652720"/>
    </source>
</evidence>
<reference evidence="1" key="2">
    <citation type="journal article" date="2014" name="Int. J. Syst. Evol. Microbiol.">
        <title>Complete genome sequence of Corynebacterium casei LMG S-19264T (=DSM 44701T), isolated from a smear-ripened cheese.</title>
        <authorList>
            <consortium name="US DOE Joint Genome Institute (JGI-PGF)"/>
            <person name="Walter F."/>
            <person name="Albersmeier A."/>
            <person name="Kalinowski J."/>
            <person name="Ruckert C."/>
        </authorList>
    </citation>
    <scope>NUCLEOTIDE SEQUENCE</scope>
    <source>
        <strain evidence="1">CGMCC 1.8885</strain>
    </source>
</reference>
<reference evidence="3" key="3">
    <citation type="journal article" date="2019" name="Int. J. Syst. Evol. Microbiol.">
        <title>The Global Catalogue of Microorganisms (GCM) 10K type strain sequencing project: providing services to taxonomists for standard genome sequencing and annotation.</title>
        <authorList>
            <consortium name="The Broad Institute Genomics Platform"/>
            <consortium name="The Broad Institute Genome Sequencing Center for Infectious Disease"/>
            <person name="Wu L."/>
            <person name="Ma J."/>
        </authorList>
    </citation>
    <scope>NUCLEOTIDE SEQUENCE [LARGE SCALE GENOMIC DNA]</scope>
    <source>
        <strain evidence="3">CGMCC 1.8884</strain>
    </source>
</reference>
<accession>A0AAV4K8Q3</accession>
<organism evidence="1 4">
    <name type="scientific">Deinococcus wulumuqiensis</name>
    <dbReference type="NCBI Taxonomy" id="980427"/>
    <lineage>
        <taxon>Bacteria</taxon>
        <taxon>Thermotogati</taxon>
        <taxon>Deinococcota</taxon>
        <taxon>Deinococci</taxon>
        <taxon>Deinococcales</taxon>
        <taxon>Deinococcaceae</taxon>
        <taxon>Deinococcus</taxon>
    </lineage>
</organism>
<dbReference type="EMBL" id="BMLZ01000018">
    <property type="protein sequence ID" value="GGP30015.1"/>
    <property type="molecule type" value="Genomic_DNA"/>
</dbReference>
<dbReference type="RefSeq" id="WP_040384832.1">
    <property type="nucleotide sequence ID" value="NZ_BMLZ01000018.1"/>
</dbReference>
<evidence type="ECO:0000313" key="3">
    <source>
        <dbReference type="Proteomes" id="UP000630135"/>
    </source>
</evidence>
<evidence type="ECO:0008006" key="5">
    <source>
        <dbReference type="Google" id="ProtNLM"/>
    </source>
</evidence>
<comment type="caution">
    <text evidence="1">The sequence shown here is derived from an EMBL/GenBank/DDBJ whole genome shotgun (WGS) entry which is preliminary data.</text>
</comment>
<keyword evidence="3" id="KW-1185">Reference proteome</keyword>
<reference evidence="2" key="1">
    <citation type="journal article" date="2014" name="Int. J. Syst. Evol. Microbiol.">
        <title>Complete genome of a new Firmicutes species belonging to the dominant human colonic microbiota ('Ruminococcus bicirculans') reveals two chromosomes and a selective capacity to utilize plant glucans.</title>
        <authorList>
            <consortium name="NISC Comparative Sequencing Program"/>
            <person name="Wegmann U."/>
            <person name="Louis P."/>
            <person name="Goesmann A."/>
            <person name="Henrissat B."/>
            <person name="Duncan S.H."/>
            <person name="Flint H.J."/>
        </authorList>
    </citation>
    <scope>NUCLEOTIDE SEQUENCE</scope>
    <source>
        <strain evidence="2">CGMCC 1.8884</strain>
    </source>
</reference>
<dbReference type="GeneID" id="59164441"/>
<protein>
    <recommendedName>
        <fullName evidence="5">Lipoprotein</fullName>
    </recommendedName>
</protein>
<proteinExistence type="predicted"/>
<evidence type="ECO:0000313" key="2">
    <source>
        <dbReference type="EMBL" id="GGP30015.1"/>
    </source>
</evidence>
<dbReference type="EMBL" id="BMMA01000022">
    <property type="protein sequence ID" value="GGI87459.1"/>
    <property type="molecule type" value="Genomic_DNA"/>
</dbReference>
<dbReference type="Proteomes" id="UP000630135">
    <property type="component" value="Unassembled WGS sequence"/>
</dbReference>
<dbReference type="AlphaFoldDB" id="A0AAV4K8Q3"/>
<gene>
    <name evidence="2" type="ORF">GCM10008021_16660</name>
    <name evidence="1" type="ORF">GCM10010914_22420</name>
</gene>